<keyword evidence="2" id="KW-1185">Reference proteome</keyword>
<dbReference type="EnsemblMetazoa" id="XM_029491931.1">
    <property type="protein sequence ID" value="XP_029347791.1"/>
    <property type="gene ID" value="LOC115034620"/>
</dbReference>
<dbReference type="InterPro" id="IPR036866">
    <property type="entry name" value="RibonucZ/Hydroxyglut_hydro"/>
</dbReference>
<dbReference type="AlphaFoldDB" id="A0A8R2JVC2"/>
<dbReference type="RefSeq" id="XP_029347791.1">
    <property type="nucleotide sequence ID" value="XM_029491931.1"/>
</dbReference>
<dbReference type="PANTHER" id="PTHR23200">
    <property type="entry name" value="METALLO-BETA-LACTAMASE DOMAIN-CONTAINING PROTEIN 1"/>
    <property type="match status" value="1"/>
</dbReference>
<sequence>MYYDDSKFFNSDGVYEIDENIRVISTPGHTLTDVSVIVQTTKASIGIVGDLFESEDDIMDESIWLNAGSENPDSQKKYRKAIMEQVDWIIPGHGAMFSTRKYK</sequence>
<name>A0A8R2JVC2_ACYPI</name>
<protein>
    <submittedName>
        <fullName evidence="1">Uncharacterized protein</fullName>
    </submittedName>
</protein>
<dbReference type="Proteomes" id="UP000007819">
    <property type="component" value="Unassembled WGS sequence"/>
</dbReference>
<proteinExistence type="predicted"/>
<dbReference type="GeneID" id="115034620"/>
<dbReference type="SUPFAM" id="SSF56281">
    <property type="entry name" value="Metallo-hydrolase/oxidoreductase"/>
    <property type="match status" value="1"/>
</dbReference>
<reference evidence="1" key="2">
    <citation type="submission" date="2022-06" db="UniProtKB">
        <authorList>
            <consortium name="EnsemblMetazoa"/>
        </authorList>
    </citation>
    <scope>IDENTIFICATION</scope>
</reference>
<reference evidence="2" key="1">
    <citation type="submission" date="2010-06" db="EMBL/GenBank/DDBJ databases">
        <authorList>
            <person name="Jiang H."/>
            <person name="Abraham K."/>
            <person name="Ali S."/>
            <person name="Alsbrooks S.L."/>
            <person name="Anim B.N."/>
            <person name="Anosike U.S."/>
            <person name="Attaway T."/>
            <person name="Bandaranaike D.P."/>
            <person name="Battles P.K."/>
            <person name="Bell S.N."/>
            <person name="Bell A.V."/>
            <person name="Beltran B."/>
            <person name="Bickham C."/>
            <person name="Bustamante Y."/>
            <person name="Caleb T."/>
            <person name="Canada A."/>
            <person name="Cardenas V."/>
            <person name="Carter K."/>
            <person name="Chacko J."/>
            <person name="Chandrabose M.N."/>
            <person name="Chavez D."/>
            <person name="Chavez A."/>
            <person name="Chen L."/>
            <person name="Chu H.-S."/>
            <person name="Claassen K.J."/>
            <person name="Cockrell R."/>
            <person name="Collins M."/>
            <person name="Cooper J.A."/>
            <person name="Cree A."/>
            <person name="Curry S.M."/>
            <person name="Da Y."/>
            <person name="Dao M.D."/>
            <person name="Das B."/>
            <person name="Davila M.-L."/>
            <person name="Davy-Carroll L."/>
            <person name="Denson S."/>
            <person name="Dinh H."/>
            <person name="Ebong V.E."/>
            <person name="Edwards J.R."/>
            <person name="Egan A."/>
            <person name="El-Daye J."/>
            <person name="Escobedo L."/>
            <person name="Fernandez S."/>
            <person name="Fernando P.R."/>
            <person name="Flagg N."/>
            <person name="Forbes L.D."/>
            <person name="Fowler R.G."/>
            <person name="Fu Q."/>
            <person name="Gabisi R.A."/>
            <person name="Ganer J."/>
            <person name="Garbino Pronczuk A."/>
            <person name="Garcia R.M."/>
            <person name="Garner T."/>
            <person name="Garrett T.E."/>
            <person name="Gonzalez D.A."/>
            <person name="Hamid H."/>
            <person name="Hawkins E.S."/>
            <person name="Hirani K."/>
            <person name="Hogues M.E."/>
            <person name="Hollins B."/>
            <person name="Hsiao C.-H."/>
            <person name="Jabil R."/>
            <person name="James M.L."/>
            <person name="Jhangiani S.N."/>
            <person name="Johnson B."/>
            <person name="Johnson Q."/>
            <person name="Joshi V."/>
            <person name="Kalu J.B."/>
            <person name="Kam C."/>
            <person name="Kashfia A."/>
            <person name="Keebler J."/>
            <person name="Kisamo H."/>
            <person name="Kovar C.L."/>
            <person name="Lago L.A."/>
            <person name="Lai C.-Y."/>
            <person name="Laidlaw J."/>
            <person name="Lara F."/>
            <person name="Le T.-K."/>
            <person name="Lee S.L."/>
            <person name="Legall F.H."/>
            <person name="Lemon S.J."/>
            <person name="Lewis L.R."/>
            <person name="Li B."/>
            <person name="Liu Y."/>
            <person name="Liu Y.-S."/>
            <person name="Lopez J."/>
            <person name="Lozado R.J."/>
            <person name="Lu J."/>
            <person name="Madu R.C."/>
            <person name="Maheshwari M."/>
            <person name="Maheshwari R."/>
            <person name="Malloy K."/>
            <person name="Martinez E."/>
            <person name="Mathew T."/>
            <person name="Mercado I.C."/>
            <person name="Mercado C."/>
            <person name="Meyer B."/>
            <person name="Montgomery K."/>
            <person name="Morgan M.B."/>
            <person name="Munidasa M."/>
            <person name="Nazareth L.V."/>
            <person name="Nelson J."/>
            <person name="Ng B.M."/>
            <person name="Nguyen N.B."/>
            <person name="Nguyen P.Q."/>
            <person name="Nguyen T."/>
            <person name="Obregon M."/>
            <person name="Okwuonu G.O."/>
            <person name="Onwere C.G."/>
            <person name="Orozco G."/>
            <person name="Parra A."/>
            <person name="Patel S."/>
            <person name="Patil S."/>
            <person name="Perez A."/>
            <person name="Perez Y."/>
            <person name="Pham C."/>
            <person name="Primus E.L."/>
            <person name="Pu L.-L."/>
            <person name="Puazo M."/>
            <person name="Qin X."/>
            <person name="Quiroz J.B."/>
            <person name="Reese J."/>
            <person name="Richards S."/>
            <person name="Rives C.M."/>
            <person name="Robberts R."/>
            <person name="Ruiz S.J."/>
            <person name="Ruiz M.J."/>
            <person name="Santibanez J."/>
            <person name="Schneider B.W."/>
            <person name="Sisson I."/>
            <person name="Smith M."/>
            <person name="Sodergren E."/>
            <person name="Song X.-Z."/>
            <person name="Song B.B."/>
            <person name="Summersgill H."/>
            <person name="Thelus R."/>
            <person name="Thornton R.D."/>
            <person name="Trejos Z.Y."/>
            <person name="Usmani K."/>
            <person name="Vattathil S."/>
            <person name="Villasana D."/>
            <person name="Walker D.L."/>
            <person name="Wang S."/>
            <person name="Wang K."/>
            <person name="White C.S."/>
            <person name="Williams A.C."/>
            <person name="Williamson J."/>
            <person name="Wilson K."/>
            <person name="Woghiren I.O."/>
            <person name="Woodworth J.R."/>
            <person name="Worley K.C."/>
            <person name="Wright R.A."/>
            <person name="Wu W."/>
            <person name="Young L."/>
            <person name="Zhang L."/>
            <person name="Zhang J."/>
            <person name="Zhu Y."/>
            <person name="Muzny D.M."/>
            <person name="Weinstock G."/>
            <person name="Gibbs R.A."/>
        </authorList>
    </citation>
    <scope>NUCLEOTIDE SEQUENCE [LARGE SCALE GENOMIC DNA]</scope>
    <source>
        <strain evidence="2">LSR1</strain>
    </source>
</reference>
<organism evidence="1 2">
    <name type="scientific">Acyrthosiphon pisum</name>
    <name type="common">Pea aphid</name>
    <dbReference type="NCBI Taxonomy" id="7029"/>
    <lineage>
        <taxon>Eukaryota</taxon>
        <taxon>Metazoa</taxon>
        <taxon>Ecdysozoa</taxon>
        <taxon>Arthropoda</taxon>
        <taxon>Hexapoda</taxon>
        <taxon>Insecta</taxon>
        <taxon>Pterygota</taxon>
        <taxon>Neoptera</taxon>
        <taxon>Paraneoptera</taxon>
        <taxon>Hemiptera</taxon>
        <taxon>Sternorrhyncha</taxon>
        <taxon>Aphidomorpha</taxon>
        <taxon>Aphidoidea</taxon>
        <taxon>Aphididae</taxon>
        <taxon>Macrosiphini</taxon>
        <taxon>Acyrthosiphon</taxon>
    </lineage>
</organism>
<evidence type="ECO:0000313" key="1">
    <source>
        <dbReference type="EnsemblMetazoa" id="XP_029347791.1"/>
    </source>
</evidence>
<dbReference type="Gene3D" id="3.60.15.10">
    <property type="entry name" value="Ribonuclease Z/Hydroxyacylglutathione hydrolase-like"/>
    <property type="match status" value="1"/>
</dbReference>
<dbReference type="InterPro" id="IPR039344">
    <property type="entry name" value="MBLAC1"/>
</dbReference>
<evidence type="ECO:0000313" key="2">
    <source>
        <dbReference type="Proteomes" id="UP000007819"/>
    </source>
</evidence>
<accession>A0A8R2JVC2</accession>
<dbReference type="PANTHER" id="PTHR23200:SF48">
    <property type="entry name" value="METALLO-BETA-LACTAMASE DOMAIN-CONTAINING PROTEIN 1"/>
    <property type="match status" value="1"/>
</dbReference>
<dbReference type="KEGG" id="api:115034620"/>
<dbReference type="OrthoDB" id="10250730at2759"/>